<proteinExistence type="predicted"/>
<name>A0A1H9HUN4_FLAFI</name>
<keyword evidence="1" id="KW-0812">Transmembrane</keyword>
<gene>
    <name evidence="2" type="ORF">SAMN05444355_103260</name>
</gene>
<protein>
    <submittedName>
        <fullName evidence="2">Uncharacterized protein</fullName>
    </submittedName>
</protein>
<dbReference type="EMBL" id="FOFZ01000003">
    <property type="protein sequence ID" value="SEQ65998.1"/>
    <property type="molecule type" value="Genomic_DNA"/>
</dbReference>
<feature type="transmembrane region" description="Helical" evidence="1">
    <location>
        <begin position="40"/>
        <end position="61"/>
    </location>
</feature>
<reference evidence="3" key="1">
    <citation type="submission" date="2016-10" db="EMBL/GenBank/DDBJ databases">
        <authorList>
            <person name="Varghese N."/>
            <person name="Submissions S."/>
        </authorList>
    </citation>
    <scope>NUCLEOTIDE SEQUENCE [LARGE SCALE GENOMIC DNA]</scope>
    <source>
        <strain evidence="3">DSM 15719</strain>
    </source>
</reference>
<feature type="transmembrane region" description="Helical" evidence="1">
    <location>
        <begin position="109"/>
        <end position="127"/>
    </location>
</feature>
<sequence>MIRKIGLFLLSLWLLFVLIILITAKIPLDVSLNAVFVGWRFLAVNNIIPIFCLIALTIGYISYRDFIHQIKGTPELSFKVKEIEKIDYEHLTFLTTYIIPLVCFQFDNLRYIFAFLIILFVIGSIYIRTDLFYANPTLAILNFRIYKVSGEFRNGETRQNKILISKDLIEKEDRVKYYKLDERIYYATKVNSND</sequence>
<keyword evidence="1" id="KW-0472">Membrane</keyword>
<evidence type="ECO:0000256" key="1">
    <source>
        <dbReference type="SAM" id="Phobius"/>
    </source>
</evidence>
<organism evidence="2 3">
    <name type="scientific">Flavobacterium frigoris</name>
    <dbReference type="NCBI Taxonomy" id="229204"/>
    <lineage>
        <taxon>Bacteria</taxon>
        <taxon>Pseudomonadati</taxon>
        <taxon>Bacteroidota</taxon>
        <taxon>Flavobacteriia</taxon>
        <taxon>Flavobacteriales</taxon>
        <taxon>Flavobacteriaceae</taxon>
        <taxon>Flavobacterium</taxon>
    </lineage>
</organism>
<dbReference type="RefSeq" id="WP_074722529.1">
    <property type="nucleotide sequence ID" value="NZ_CBCRVS010000012.1"/>
</dbReference>
<dbReference type="InterPro" id="IPR048118">
    <property type="entry name" value="KwaA"/>
</dbReference>
<accession>A0A1H9HUN4</accession>
<dbReference type="NCBIfam" id="NF041622">
    <property type="entry name" value="KwaA"/>
    <property type="match status" value="1"/>
</dbReference>
<evidence type="ECO:0000313" key="3">
    <source>
        <dbReference type="Proteomes" id="UP000183658"/>
    </source>
</evidence>
<dbReference type="Proteomes" id="UP000183658">
    <property type="component" value="Unassembled WGS sequence"/>
</dbReference>
<dbReference type="AlphaFoldDB" id="A0A1H9HUN4"/>
<evidence type="ECO:0000313" key="2">
    <source>
        <dbReference type="EMBL" id="SEQ65998.1"/>
    </source>
</evidence>
<dbReference type="OrthoDB" id="1100556at2"/>
<keyword evidence="3" id="KW-1185">Reference proteome</keyword>
<keyword evidence="1" id="KW-1133">Transmembrane helix</keyword>